<organism evidence="1 2">
    <name type="scientific">Melanomma pulvis-pyrius CBS 109.77</name>
    <dbReference type="NCBI Taxonomy" id="1314802"/>
    <lineage>
        <taxon>Eukaryota</taxon>
        <taxon>Fungi</taxon>
        <taxon>Dikarya</taxon>
        <taxon>Ascomycota</taxon>
        <taxon>Pezizomycotina</taxon>
        <taxon>Dothideomycetes</taxon>
        <taxon>Pleosporomycetidae</taxon>
        <taxon>Pleosporales</taxon>
        <taxon>Melanommataceae</taxon>
        <taxon>Melanomma</taxon>
    </lineage>
</organism>
<accession>A0A6A6XJ43</accession>
<proteinExistence type="predicted"/>
<evidence type="ECO:0000313" key="2">
    <source>
        <dbReference type="Proteomes" id="UP000799757"/>
    </source>
</evidence>
<name>A0A6A6XJ43_9PLEO</name>
<dbReference type="AlphaFoldDB" id="A0A6A6XJ43"/>
<dbReference type="Proteomes" id="UP000799757">
    <property type="component" value="Unassembled WGS sequence"/>
</dbReference>
<evidence type="ECO:0000313" key="1">
    <source>
        <dbReference type="EMBL" id="KAF2796224.1"/>
    </source>
</evidence>
<dbReference type="EMBL" id="MU001836">
    <property type="protein sequence ID" value="KAF2796224.1"/>
    <property type="molecule type" value="Genomic_DNA"/>
</dbReference>
<reference evidence="1" key="1">
    <citation type="journal article" date="2020" name="Stud. Mycol.">
        <title>101 Dothideomycetes genomes: a test case for predicting lifestyles and emergence of pathogens.</title>
        <authorList>
            <person name="Haridas S."/>
            <person name="Albert R."/>
            <person name="Binder M."/>
            <person name="Bloem J."/>
            <person name="Labutti K."/>
            <person name="Salamov A."/>
            <person name="Andreopoulos B."/>
            <person name="Baker S."/>
            <person name="Barry K."/>
            <person name="Bills G."/>
            <person name="Bluhm B."/>
            <person name="Cannon C."/>
            <person name="Castanera R."/>
            <person name="Culley D."/>
            <person name="Daum C."/>
            <person name="Ezra D."/>
            <person name="Gonzalez J."/>
            <person name="Henrissat B."/>
            <person name="Kuo A."/>
            <person name="Liang C."/>
            <person name="Lipzen A."/>
            <person name="Lutzoni F."/>
            <person name="Magnuson J."/>
            <person name="Mondo S."/>
            <person name="Nolan M."/>
            <person name="Ohm R."/>
            <person name="Pangilinan J."/>
            <person name="Park H.-J."/>
            <person name="Ramirez L."/>
            <person name="Alfaro M."/>
            <person name="Sun H."/>
            <person name="Tritt A."/>
            <person name="Yoshinaga Y."/>
            <person name="Zwiers L.-H."/>
            <person name="Turgeon B."/>
            <person name="Goodwin S."/>
            <person name="Spatafora J."/>
            <person name="Crous P."/>
            <person name="Grigoriev I."/>
        </authorList>
    </citation>
    <scope>NUCLEOTIDE SEQUENCE</scope>
    <source>
        <strain evidence="1">CBS 109.77</strain>
    </source>
</reference>
<gene>
    <name evidence="1" type="ORF">K505DRAFT_165924</name>
</gene>
<sequence length="83" mass="9096">MHTAPSTILPIIFQTFPLLTNLGAPYHAFLLLPETLALVGIHQIHGAPSASFYHSKPDRPVGTGTSTSFLRNQHLLRLPNMPL</sequence>
<keyword evidence="2" id="KW-1185">Reference proteome</keyword>
<protein>
    <submittedName>
        <fullName evidence="1">Uncharacterized protein</fullName>
    </submittedName>
</protein>